<dbReference type="InterPro" id="IPR006379">
    <property type="entry name" value="HAD-SF_hydro_IIB"/>
</dbReference>
<dbReference type="GO" id="GO:0005829">
    <property type="term" value="C:cytosol"/>
    <property type="evidence" value="ECO:0007669"/>
    <property type="project" value="TreeGrafter"/>
</dbReference>
<dbReference type="SFLD" id="SFLDG01140">
    <property type="entry name" value="C2.B:_Phosphomannomutase_and_P"/>
    <property type="match status" value="1"/>
</dbReference>
<reference evidence="1 2" key="1">
    <citation type="submission" date="2018-08" db="EMBL/GenBank/DDBJ databases">
        <title>A genome reference for cultivated species of the human gut microbiota.</title>
        <authorList>
            <person name="Zou Y."/>
            <person name="Xue W."/>
            <person name="Luo G."/>
        </authorList>
    </citation>
    <scope>NUCLEOTIDE SEQUENCE [LARGE SCALE GENOMIC DNA]</scope>
    <source>
        <strain evidence="1 2">AM25-6</strain>
    </source>
</reference>
<dbReference type="SUPFAM" id="SSF56784">
    <property type="entry name" value="HAD-like"/>
    <property type="match status" value="1"/>
</dbReference>
<keyword evidence="1" id="KW-0378">Hydrolase</keyword>
<dbReference type="GO" id="GO:0016791">
    <property type="term" value="F:phosphatase activity"/>
    <property type="evidence" value="ECO:0007669"/>
    <property type="project" value="TreeGrafter"/>
</dbReference>
<dbReference type="NCBIfam" id="TIGR00099">
    <property type="entry name" value="Cof-subfamily"/>
    <property type="match status" value="1"/>
</dbReference>
<dbReference type="InterPro" id="IPR000150">
    <property type="entry name" value="Cof"/>
</dbReference>
<dbReference type="Gene3D" id="3.30.1240.10">
    <property type="match status" value="1"/>
</dbReference>
<dbReference type="SFLD" id="SFLDS00003">
    <property type="entry name" value="Haloacid_Dehalogenase"/>
    <property type="match status" value="1"/>
</dbReference>
<gene>
    <name evidence="1" type="ORF">DW687_02005</name>
</gene>
<dbReference type="GeneID" id="98000586"/>
<dbReference type="NCBIfam" id="TIGR01484">
    <property type="entry name" value="HAD-SF-IIB"/>
    <property type="match status" value="1"/>
</dbReference>
<protein>
    <submittedName>
        <fullName evidence="1">Cof-type HAD-IIB family hydrolase</fullName>
    </submittedName>
</protein>
<dbReference type="PANTHER" id="PTHR10000">
    <property type="entry name" value="PHOSPHOSERINE PHOSPHATASE"/>
    <property type="match status" value="1"/>
</dbReference>
<sequence length="265" mass="30274">MYELIAIDLDGTLLDDDKNITKENLKALNWCKKQNIITVLASGRGLSATRSIAKKISSFNDYHICCNGGLIFNTYKEDHKIIKTLNQNDFNNIIDDLRYINASVGVQSPDGFYYEINTNADMLKEKVFYSDKDLIKINLKNVKEPILITCYINNKKQYDEIFDIIKKYDINITQSEKNWIEIFPKGVNKYNALKIIADSYNIDKKNIIAIGDQTNDIEMVKNAGLGICVKNACKDLKDVSDMISPYSNNQNAVYHIIKEILKCSI</sequence>
<dbReference type="Gene3D" id="3.40.50.1000">
    <property type="entry name" value="HAD superfamily/HAD-like"/>
    <property type="match status" value="1"/>
</dbReference>
<dbReference type="InterPro" id="IPR023214">
    <property type="entry name" value="HAD_sf"/>
</dbReference>
<proteinExistence type="predicted"/>
<dbReference type="EMBL" id="QUSM01000002">
    <property type="protein sequence ID" value="RGD75119.1"/>
    <property type="molecule type" value="Genomic_DNA"/>
</dbReference>
<dbReference type="InterPro" id="IPR036412">
    <property type="entry name" value="HAD-like_sf"/>
</dbReference>
<dbReference type="PANTHER" id="PTHR10000:SF8">
    <property type="entry name" value="HAD SUPERFAMILY HYDROLASE-LIKE, TYPE 3"/>
    <property type="match status" value="1"/>
</dbReference>
<dbReference type="RefSeq" id="WP_007050271.1">
    <property type="nucleotide sequence ID" value="NZ_CABKNJ010000001.1"/>
</dbReference>
<accession>A0A3E3E1R4</accession>
<evidence type="ECO:0000313" key="2">
    <source>
        <dbReference type="Proteomes" id="UP000261212"/>
    </source>
</evidence>
<comment type="caution">
    <text evidence="1">The sequence shown here is derived from an EMBL/GenBank/DDBJ whole genome shotgun (WGS) entry which is preliminary data.</text>
</comment>
<dbReference type="GO" id="GO:0000287">
    <property type="term" value="F:magnesium ion binding"/>
    <property type="evidence" value="ECO:0007669"/>
    <property type="project" value="TreeGrafter"/>
</dbReference>
<name>A0A3E3E1R4_9FIRM</name>
<dbReference type="Pfam" id="PF08282">
    <property type="entry name" value="Hydrolase_3"/>
    <property type="match status" value="1"/>
</dbReference>
<dbReference type="Proteomes" id="UP000261212">
    <property type="component" value="Unassembled WGS sequence"/>
</dbReference>
<organism evidence="1 2">
    <name type="scientific">Anaerofustis stercorihominis</name>
    <dbReference type="NCBI Taxonomy" id="214853"/>
    <lineage>
        <taxon>Bacteria</taxon>
        <taxon>Bacillati</taxon>
        <taxon>Bacillota</taxon>
        <taxon>Clostridia</taxon>
        <taxon>Eubacteriales</taxon>
        <taxon>Eubacteriaceae</taxon>
        <taxon>Anaerofustis</taxon>
    </lineage>
</organism>
<evidence type="ECO:0000313" key="1">
    <source>
        <dbReference type="EMBL" id="RGD75119.1"/>
    </source>
</evidence>
<dbReference type="AlphaFoldDB" id="A0A3E3E1R4"/>